<name>A0AAX4JBE6_9MICR</name>
<dbReference type="EMBL" id="CP142729">
    <property type="protein sequence ID" value="WUR03288.1"/>
    <property type="molecule type" value="Genomic_DNA"/>
</dbReference>
<reference evidence="1" key="1">
    <citation type="journal article" date="2024" name="BMC Genomics">
        <title>Functional annotation of a divergent genome using sequence and structure-based similarity.</title>
        <authorList>
            <person name="Svedberg D."/>
            <person name="Winiger R.R."/>
            <person name="Berg A."/>
            <person name="Sharma H."/>
            <person name="Tellgren-Roth C."/>
            <person name="Debrunner-Vossbrinck B.A."/>
            <person name="Vossbrinck C.R."/>
            <person name="Barandun J."/>
        </authorList>
    </citation>
    <scope>NUCLEOTIDE SEQUENCE</scope>
    <source>
        <strain evidence="1">Illinois isolate</strain>
    </source>
</reference>
<organism evidence="1 2">
    <name type="scientific">Vairimorpha necatrix</name>
    <dbReference type="NCBI Taxonomy" id="6039"/>
    <lineage>
        <taxon>Eukaryota</taxon>
        <taxon>Fungi</taxon>
        <taxon>Fungi incertae sedis</taxon>
        <taxon>Microsporidia</taxon>
        <taxon>Nosematidae</taxon>
        <taxon>Vairimorpha</taxon>
    </lineage>
</organism>
<keyword evidence="2" id="KW-1185">Reference proteome</keyword>
<dbReference type="RefSeq" id="XP_065329433.1">
    <property type="nucleotide sequence ID" value="XM_065473361.1"/>
</dbReference>
<dbReference type="GeneID" id="90541104"/>
<evidence type="ECO:0000313" key="1">
    <source>
        <dbReference type="EMBL" id="WUR03288.1"/>
    </source>
</evidence>
<sequence length="462" mass="54483">MIFTFDFAFCAQLGWKEYLGHISCDHVTTNSLNTTYIHDLTLFRSYDELENQFTHYNSIEPTLTGDLFYNTEPTNKMNANTNVYNIVDECYNYNFLKDAITACIANNDAEENISTDTVQFSSTYCFDNTKSKDDGIINYNSINKASRNETETLQIEPTSYFEGSNYARNETVSFICNNELEKFIDINTGEIETKYSCDSNKTLKDEMEIYFCNDDIEKNIDIENIALELNSFIVTNDENLQRPENFREYSQLSQDSNYDQSLDFRHLRNQLSECKNKIENFIDQKKKIIITGYEKITTNIKSMKSHEHVFELYIQISKISQSYLYYLKKRQLPRIKNEIIALRINFDIGNLILEFIRIFEFFLTVYDMKKKIAPNKKISNKYRIKIHNYNIGIFSVFNYIPIIEIFESLKQQMSINKSLDYNLHVKIVKIIGCLRGYLFNLSSRTKYTIKLYNELNRIYNIS</sequence>
<protein>
    <submittedName>
        <fullName evidence="1">Uncharacterized protein</fullName>
    </submittedName>
</protein>
<evidence type="ECO:0000313" key="2">
    <source>
        <dbReference type="Proteomes" id="UP001334084"/>
    </source>
</evidence>
<dbReference type="KEGG" id="vnx:VNE69_04114"/>
<proteinExistence type="predicted"/>
<dbReference type="AlphaFoldDB" id="A0AAX4JBE6"/>
<dbReference type="Proteomes" id="UP001334084">
    <property type="component" value="Chromosome 4"/>
</dbReference>
<accession>A0AAX4JBE6</accession>
<gene>
    <name evidence="1" type="ORF">VNE69_04114</name>
</gene>